<gene>
    <name evidence="2" type="ORF">FYJ85_01390</name>
</gene>
<feature type="binding site" evidence="1">
    <location>
        <position position="63"/>
    </location>
    <ligand>
        <name>Mg(2+)</name>
        <dbReference type="ChEBI" id="CHEBI:18420"/>
        <label>1</label>
    </ligand>
</feature>
<comment type="cofactor">
    <cofactor evidence="1">
        <name>Mg(2+)</name>
        <dbReference type="ChEBI" id="CHEBI:18420"/>
    </cofactor>
    <text evidence="1">Binds 2 magnesium ions per subunit.</text>
</comment>
<keyword evidence="2" id="KW-0378">Hydrolase</keyword>
<dbReference type="SUPFAM" id="SSF101478">
    <property type="entry name" value="ADP-ribosylglycohydrolase"/>
    <property type="match status" value="1"/>
</dbReference>
<feature type="binding site" evidence="1">
    <location>
        <position position="272"/>
    </location>
    <ligand>
        <name>Mg(2+)</name>
        <dbReference type="ChEBI" id="CHEBI:18420"/>
        <label>1</label>
    </ligand>
</feature>
<dbReference type="InterPro" id="IPR005502">
    <property type="entry name" value="Ribosyl_crysJ1"/>
</dbReference>
<dbReference type="GO" id="GO:0016787">
    <property type="term" value="F:hydrolase activity"/>
    <property type="evidence" value="ECO:0007669"/>
    <property type="project" value="UniProtKB-KW"/>
</dbReference>
<name>A0A844FZ36_9BACT</name>
<keyword evidence="3" id="KW-1185">Reference proteome</keyword>
<keyword evidence="1" id="KW-0460">Magnesium</keyword>
<reference evidence="2 3" key="1">
    <citation type="submission" date="2019-08" db="EMBL/GenBank/DDBJ databases">
        <title>In-depth cultivation of the pig gut microbiome towards novel bacterial diversity and tailored functional studies.</title>
        <authorList>
            <person name="Wylensek D."/>
            <person name="Hitch T.C.A."/>
            <person name="Clavel T."/>
        </authorList>
    </citation>
    <scope>NUCLEOTIDE SEQUENCE [LARGE SCALE GENOMIC DNA]</scope>
    <source>
        <strain evidence="2 3">BBE-744-WT-12</strain>
    </source>
</reference>
<comment type="caution">
    <text evidence="2">The sequence shown here is derived from an EMBL/GenBank/DDBJ whole genome shotgun (WGS) entry which is preliminary data.</text>
</comment>
<organism evidence="2 3">
    <name type="scientific">Victivallis lenta</name>
    <dbReference type="NCBI Taxonomy" id="2606640"/>
    <lineage>
        <taxon>Bacteria</taxon>
        <taxon>Pseudomonadati</taxon>
        <taxon>Lentisphaerota</taxon>
        <taxon>Lentisphaeria</taxon>
        <taxon>Victivallales</taxon>
        <taxon>Victivallaceae</taxon>
        <taxon>Victivallis</taxon>
    </lineage>
</organism>
<evidence type="ECO:0000313" key="3">
    <source>
        <dbReference type="Proteomes" id="UP000435649"/>
    </source>
</evidence>
<dbReference type="GO" id="GO:0046872">
    <property type="term" value="F:metal ion binding"/>
    <property type="evidence" value="ECO:0007669"/>
    <property type="project" value="UniProtKB-KW"/>
</dbReference>
<dbReference type="Gene3D" id="1.10.4080.10">
    <property type="entry name" value="ADP-ribosylation/Crystallin J1"/>
    <property type="match status" value="1"/>
</dbReference>
<accession>A0A844FZ36</accession>
<dbReference type="Proteomes" id="UP000435649">
    <property type="component" value="Unassembled WGS sequence"/>
</dbReference>
<dbReference type="RefSeq" id="WP_154416755.1">
    <property type="nucleotide sequence ID" value="NZ_VUNS01000001.1"/>
</dbReference>
<protein>
    <submittedName>
        <fullName evidence="2">ADP-ribosylglycohydrolase family protein</fullName>
    </submittedName>
</protein>
<feature type="binding site" evidence="1">
    <location>
        <position position="62"/>
    </location>
    <ligand>
        <name>Mg(2+)</name>
        <dbReference type="ChEBI" id="CHEBI:18420"/>
        <label>1</label>
    </ligand>
</feature>
<dbReference type="Pfam" id="PF03747">
    <property type="entry name" value="ADP_ribosyl_GH"/>
    <property type="match status" value="1"/>
</dbReference>
<dbReference type="InterPro" id="IPR036705">
    <property type="entry name" value="Ribosyl_crysJ1_sf"/>
</dbReference>
<evidence type="ECO:0000313" key="2">
    <source>
        <dbReference type="EMBL" id="MST95701.1"/>
    </source>
</evidence>
<proteinExistence type="predicted"/>
<feature type="binding site" evidence="1">
    <location>
        <position position="270"/>
    </location>
    <ligand>
        <name>Mg(2+)</name>
        <dbReference type="ChEBI" id="CHEBI:18420"/>
        <label>1</label>
    </ligand>
</feature>
<dbReference type="EMBL" id="VUNS01000001">
    <property type="protein sequence ID" value="MST95701.1"/>
    <property type="molecule type" value="Genomic_DNA"/>
</dbReference>
<evidence type="ECO:0000256" key="1">
    <source>
        <dbReference type="PIRSR" id="PIRSR605502-1"/>
    </source>
</evidence>
<keyword evidence="1" id="KW-0479">Metal-binding</keyword>
<sequence length="518" mass="57240">MFHTKVPGKSFMNREEYRDKVLGCWTGKNIGGTLGAPMEGKRDIFDVTFYTQDLKGHPAPNDDLDLQLVWLRAIEDNGLYRVDERILGEYWLRFITGPWNEYGIGKFNMINGLFPPLSGLCNNGQWKNSNGAWIRSEIWACLFPGEPDEVAPFAWCDACVDHAGDGIYAEIFTAALEAAAFVESDIGKLIEIALARIPADCRVARSVRIAVDEFAAGHDWKTARSRIVEDSADLGWFQAPANVAFTVVGLLWGRGDFGRSICTAVNCGDDTDCTGATCGAVLGILLGRSGIPKEWIEPIGEGIKTVAVNPFQLDVPETLGDLTDRVICCKIEADFENPTLMRLTDGETAVDGELQKRLADGGETAKRVLARSSGELSFPLPYGKFKVEYEKSPVMQPGESQKLRLTFYGCPFDCRAFTAEWQLPEGWTMSPGPQQVLMTRNGAGHSIEVELTAGEFADVMTYLPVELRMSDRNFPSWIAVPFQQTGAVKSEWPDAVDQPAWDALNRRAARRAVMLGRD</sequence>
<dbReference type="AlphaFoldDB" id="A0A844FZ36"/>